<dbReference type="InterPro" id="IPR002657">
    <property type="entry name" value="BilAc:Na_symport/Acr3"/>
</dbReference>
<feature type="transmembrane region" description="Helical" evidence="5">
    <location>
        <begin position="229"/>
        <end position="251"/>
    </location>
</feature>
<gene>
    <name evidence="6" type="ORF">HAT86_16620</name>
</gene>
<feature type="transmembrane region" description="Helical" evidence="5">
    <location>
        <begin position="136"/>
        <end position="156"/>
    </location>
</feature>
<dbReference type="EMBL" id="JAAORB010000070">
    <property type="protein sequence ID" value="NHQ76070.1"/>
    <property type="molecule type" value="Genomic_DNA"/>
</dbReference>
<feature type="transmembrane region" description="Helical" evidence="5">
    <location>
        <begin position="168"/>
        <end position="186"/>
    </location>
</feature>
<feature type="transmembrane region" description="Helical" evidence="5">
    <location>
        <begin position="6"/>
        <end position="26"/>
    </location>
</feature>
<dbReference type="PANTHER" id="PTHR10361">
    <property type="entry name" value="SODIUM-BILE ACID COTRANSPORTER"/>
    <property type="match status" value="1"/>
</dbReference>
<evidence type="ECO:0000256" key="2">
    <source>
        <dbReference type="ARBA" id="ARBA00022692"/>
    </source>
</evidence>
<dbReference type="GO" id="GO:0016020">
    <property type="term" value="C:membrane"/>
    <property type="evidence" value="ECO:0007669"/>
    <property type="project" value="UniProtKB-SubCell"/>
</dbReference>
<evidence type="ECO:0000313" key="6">
    <source>
        <dbReference type="EMBL" id="NHQ76070.1"/>
    </source>
</evidence>
<evidence type="ECO:0000256" key="4">
    <source>
        <dbReference type="ARBA" id="ARBA00023136"/>
    </source>
</evidence>
<evidence type="ECO:0000256" key="1">
    <source>
        <dbReference type="ARBA" id="ARBA00004141"/>
    </source>
</evidence>
<comment type="caution">
    <text evidence="6">The sequence shown here is derived from an EMBL/GenBank/DDBJ whole genome shotgun (WGS) entry which is preliminary data.</text>
</comment>
<reference evidence="6" key="1">
    <citation type="submission" date="2020-03" db="EMBL/GenBank/DDBJ databases">
        <title>Roseovarius gahaiensis sp. nov., isolated from Gahai Saline Lake, China.</title>
        <authorList>
            <person name="Sun X."/>
        </authorList>
    </citation>
    <scope>NUCLEOTIDE SEQUENCE</scope>
    <source>
        <strain evidence="6">GH877</strain>
    </source>
</reference>
<accession>A0A967EHL6</accession>
<keyword evidence="3 5" id="KW-1133">Transmembrane helix</keyword>
<dbReference type="InterPro" id="IPR004710">
    <property type="entry name" value="Bilac:Na_transpt"/>
</dbReference>
<feature type="transmembrane region" description="Helical" evidence="5">
    <location>
        <begin position="98"/>
        <end position="124"/>
    </location>
</feature>
<sequence length="294" mass="31132">MEPVVNIAIPAAVFIIMVSIGFGVTRDDFRECLVLPKAFLVGVTAQVVLVPLFVFAFLMLLQPERDIALGIMILALCPGGALSNILTKVSGGDVALSVSMTAFTNVFSIATLPSLSVLAASYFVGTDGNASEIQAITVQVALIGTLPVVLGMFLRYIAPNFAESHGGAFFRFSLIVFVLIMGWSIIESIPVFYAAMIALGWQLLALLCVLVALGVGMGSLVRLTLPHRITLIFEIGVQNSALGIAVGAMMWREPSGFPIYATPAAVYGSLTLLLLLPLVGLVSRVSKKAAMARQ</sequence>
<dbReference type="RefSeq" id="WP_269204333.1">
    <property type="nucleotide sequence ID" value="NZ_JAAORB010000070.1"/>
</dbReference>
<dbReference type="Gene3D" id="1.20.1530.20">
    <property type="match status" value="1"/>
</dbReference>
<proteinExistence type="predicted"/>
<keyword evidence="4 5" id="KW-0472">Membrane</keyword>
<feature type="transmembrane region" description="Helical" evidence="5">
    <location>
        <begin position="257"/>
        <end position="283"/>
    </location>
</feature>
<feature type="transmembrane region" description="Helical" evidence="5">
    <location>
        <begin position="192"/>
        <end position="217"/>
    </location>
</feature>
<keyword evidence="2 5" id="KW-0812">Transmembrane</keyword>
<dbReference type="Pfam" id="PF01758">
    <property type="entry name" value="SBF"/>
    <property type="match status" value="1"/>
</dbReference>
<dbReference type="InterPro" id="IPR038770">
    <property type="entry name" value="Na+/solute_symporter_sf"/>
</dbReference>
<evidence type="ECO:0000256" key="5">
    <source>
        <dbReference type="SAM" id="Phobius"/>
    </source>
</evidence>
<evidence type="ECO:0000313" key="7">
    <source>
        <dbReference type="Proteomes" id="UP000639775"/>
    </source>
</evidence>
<comment type="subcellular location">
    <subcellularLocation>
        <location evidence="1">Membrane</location>
        <topology evidence="1">Multi-pass membrane protein</topology>
    </subcellularLocation>
</comment>
<evidence type="ECO:0000256" key="3">
    <source>
        <dbReference type="ARBA" id="ARBA00022989"/>
    </source>
</evidence>
<feature type="transmembrane region" description="Helical" evidence="5">
    <location>
        <begin position="38"/>
        <end position="61"/>
    </location>
</feature>
<dbReference type="AlphaFoldDB" id="A0A967EHL6"/>
<dbReference type="Proteomes" id="UP000639775">
    <property type="component" value="Unassembled WGS sequence"/>
</dbReference>
<protein>
    <submittedName>
        <fullName evidence="6">Bile acid:sodium symporter family protein</fullName>
    </submittedName>
</protein>
<dbReference type="PANTHER" id="PTHR10361:SF28">
    <property type="entry name" value="P3 PROTEIN-RELATED"/>
    <property type="match status" value="1"/>
</dbReference>
<keyword evidence="7" id="KW-1185">Reference proteome</keyword>
<organism evidence="6 7">
    <name type="scientific">Roseovarius gahaiensis</name>
    <dbReference type="NCBI Taxonomy" id="2716691"/>
    <lineage>
        <taxon>Bacteria</taxon>
        <taxon>Pseudomonadati</taxon>
        <taxon>Pseudomonadota</taxon>
        <taxon>Alphaproteobacteria</taxon>
        <taxon>Rhodobacterales</taxon>
        <taxon>Roseobacteraceae</taxon>
        <taxon>Roseovarius</taxon>
    </lineage>
</organism>
<feature type="transmembrane region" description="Helical" evidence="5">
    <location>
        <begin position="67"/>
        <end position="86"/>
    </location>
</feature>
<name>A0A967EHL6_9RHOB</name>